<dbReference type="Gene3D" id="3.40.190.10">
    <property type="entry name" value="Periplasmic binding protein-like II"/>
    <property type="match status" value="1"/>
</dbReference>
<dbReference type="RefSeq" id="WP_266123008.1">
    <property type="nucleotide sequence ID" value="NZ_JAJHNU010000003.1"/>
</dbReference>
<reference evidence="3" key="1">
    <citation type="submission" date="2021-11" db="EMBL/GenBank/DDBJ databases">
        <title>Draft genome sequence of Alcaligenes endophyticus type strain CCUG 75668T.</title>
        <authorList>
            <person name="Salva-Serra F."/>
            <person name="Duran R.E."/>
            <person name="Seeger M."/>
            <person name="Moore E.R.B."/>
            <person name="Jaen-Luchoro D."/>
        </authorList>
    </citation>
    <scope>NUCLEOTIDE SEQUENCE</scope>
    <source>
        <strain evidence="3">CCUG 75668</strain>
    </source>
</reference>
<dbReference type="PIRSF" id="PIRSF017082">
    <property type="entry name" value="YflP"/>
    <property type="match status" value="1"/>
</dbReference>
<dbReference type="InterPro" id="IPR005064">
    <property type="entry name" value="BUG"/>
</dbReference>
<proteinExistence type="inferred from homology"/>
<protein>
    <submittedName>
        <fullName evidence="3">Tripartite tricarboxylate transporter substrate binding protein</fullName>
    </submittedName>
</protein>
<dbReference type="Proteomes" id="UP001168613">
    <property type="component" value="Unassembled WGS sequence"/>
</dbReference>
<keyword evidence="2" id="KW-0732">Signal</keyword>
<gene>
    <name evidence="3" type="ORF">LMS43_11880</name>
</gene>
<dbReference type="Gene3D" id="3.40.190.150">
    <property type="entry name" value="Bordetella uptake gene, domain 1"/>
    <property type="match status" value="1"/>
</dbReference>
<evidence type="ECO:0000256" key="2">
    <source>
        <dbReference type="SAM" id="SignalP"/>
    </source>
</evidence>
<name>A0ABT8EL21_9BURK</name>
<dbReference type="CDD" id="cd07012">
    <property type="entry name" value="PBP2_Bug_TTT"/>
    <property type="match status" value="1"/>
</dbReference>
<keyword evidence="4" id="KW-1185">Reference proteome</keyword>
<dbReference type="Pfam" id="PF03401">
    <property type="entry name" value="TctC"/>
    <property type="match status" value="1"/>
</dbReference>
<sequence>MKKSTILAVCVASVMTHGVALASTDFPTKPITLVVGFPPGGGADHVGRVYANALAKELGQPIIVENRPGAGATIGASYVARAKPDGYTLFLGNSSVMGSDTILYKVNYTPDDFDPIIQLTTAPMILIASEKSGIKSVQDLIQRAKAKPNDVTFSSSGNGVITHLAAVEFMLNQGVEMLHIPHSGGAAATQSVASGEVDVSFATAPSARPVIDIGKAKGLGITSSTPSPVLAAYPPIAQQGAEGYDISNWWGIFTPAGTPDEIKNRIFEASSTVLSDPKVIETMRSGYEDVTPSASLAEFEAFARREGALGLKLAELSRASQN</sequence>
<dbReference type="EMBL" id="JAJHNU010000003">
    <property type="protein sequence ID" value="MDN4121987.1"/>
    <property type="molecule type" value="Genomic_DNA"/>
</dbReference>
<organism evidence="3 4">
    <name type="scientific">Alcaligenes endophyticus</name>
    <dbReference type="NCBI Taxonomy" id="1929088"/>
    <lineage>
        <taxon>Bacteria</taxon>
        <taxon>Pseudomonadati</taxon>
        <taxon>Pseudomonadota</taxon>
        <taxon>Betaproteobacteria</taxon>
        <taxon>Burkholderiales</taxon>
        <taxon>Alcaligenaceae</taxon>
        <taxon>Alcaligenes</taxon>
    </lineage>
</organism>
<feature type="chain" id="PRO_5046744636" evidence="2">
    <location>
        <begin position="23"/>
        <end position="322"/>
    </location>
</feature>
<comment type="caution">
    <text evidence="3">The sequence shown here is derived from an EMBL/GenBank/DDBJ whole genome shotgun (WGS) entry which is preliminary data.</text>
</comment>
<dbReference type="PANTHER" id="PTHR42928">
    <property type="entry name" value="TRICARBOXYLATE-BINDING PROTEIN"/>
    <property type="match status" value="1"/>
</dbReference>
<evidence type="ECO:0000313" key="3">
    <source>
        <dbReference type="EMBL" id="MDN4121987.1"/>
    </source>
</evidence>
<dbReference type="InterPro" id="IPR042100">
    <property type="entry name" value="Bug_dom1"/>
</dbReference>
<dbReference type="PANTHER" id="PTHR42928:SF5">
    <property type="entry name" value="BLR1237 PROTEIN"/>
    <property type="match status" value="1"/>
</dbReference>
<comment type="similarity">
    <text evidence="1">Belongs to the UPF0065 (bug) family.</text>
</comment>
<evidence type="ECO:0000256" key="1">
    <source>
        <dbReference type="ARBA" id="ARBA00006987"/>
    </source>
</evidence>
<feature type="signal peptide" evidence="2">
    <location>
        <begin position="1"/>
        <end position="22"/>
    </location>
</feature>
<accession>A0ABT8EL21</accession>
<dbReference type="SUPFAM" id="SSF53850">
    <property type="entry name" value="Periplasmic binding protein-like II"/>
    <property type="match status" value="1"/>
</dbReference>
<evidence type="ECO:0000313" key="4">
    <source>
        <dbReference type="Proteomes" id="UP001168613"/>
    </source>
</evidence>